<name>A0A5N6JSX6_MONLA</name>
<dbReference type="AlphaFoldDB" id="A0A5N6JSX6"/>
<dbReference type="Pfam" id="PF00067">
    <property type="entry name" value="p450"/>
    <property type="match status" value="2"/>
</dbReference>
<dbReference type="SUPFAM" id="SSF48264">
    <property type="entry name" value="Cytochrome P450"/>
    <property type="match status" value="1"/>
</dbReference>
<keyword evidence="4" id="KW-1185">Reference proteome</keyword>
<dbReference type="InterPro" id="IPR036291">
    <property type="entry name" value="NAD(P)-bd_dom_sf"/>
</dbReference>
<dbReference type="Proteomes" id="UP000326757">
    <property type="component" value="Unassembled WGS sequence"/>
</dbReference>
<reference evidence="3 4" key="1">
    <citation type="submission" date="2019-06" db="EMBL/GenBank/DDBJ databases">
        <title>Genome Sequence of the Brown Rot Fungal Pathogen Monilinia laxa.</title>
        <authorList>
            <person name="De Miccolis Angelini R.M."/>
            <person name="Landi L."/>
            <person name="Abate D."/>
            <person name="Pollastro S."/>
            <person name="Romanazzi G."/>
            <person name="Faretra F."/>
        </authorList>
    </citation>
    <scope>NUCLEOTIDE SEQUENCE [LARGE SCALE GENOMIC DNA]</scope>
    <source>
        <strain evidence="3 4">Mlax316</strain>
    </source>
</reference>
<keyword evidence="1" id="KW-0843">Virulence</keyword>
<dbReference type="InterPro" id="IPR002401">
    <property type="entry name" value="Cyt_P450_E_grp-I"/>
</dbReference>
<proteinExistence type="predicted"/>
<dbReference type="GO" id="GO:0020037">
    <property type="term" value="F:heme binding"/>
    <property type="evidence" value="ECO:0007669"/>
    <property type="project" value="InterPro"/>
</dbReference>
<keyword evidence="2" id="KW-0732">Signal</keyword>
<evidence type="ECO:0000313" key="3">
    <source>
        <dbReference type="EMBL" id="KAB8290822.1"/>
    </source>
</evidence>
<dbReference type="InterPro" id="IPR036396">
    <property type="entry name" value="Cyt_P450_sf"/>
</dbReference>
<dbReference type="PRINTS" id="PR00463">
    <property type="entry name" value="EP450I"/>
</dbReference>
<dbReference type="OrthoDB" id="191139at2759"/>
<evidence type="ECO:0000256" key="1">
    <source>
        <dbReference type="ARBA" id="ARBA00023026"/>
    </source>
</evidence>
<protein>
    <recommendedName>
        <fullName evidence="5">Cytochrome P450</fullName>
    </recommendedName>
</protein>
<sequence>MMATNCLSPLLFTQLLLPCLKATAEASSPGVVRIVWTSSQYVDLQSPEGGFIISEVTTPTKDKAKSYGTSKIGNWFLGSEMAWRVGPDGIISITQNPGNMKTNLMRHAKWMYYAAYQILHKAKMGAPTELFAGFSTDISMEQKAGYVSPWGRVHEAPRKDLLAPLKTVKEGGNDRAKEFWDCIKMFTSEHLTLGLTQGLATTVLATITANFLRLIPVVQISPNEISFAHSQAWTDIFTIRPGHLPFPQDSIWWARQPSHPESLISAGPDDHARMRKLLHHGFTPRALKMQEPILQKYVALLVERMSERAMETSDGGVLNIVPWFNYTTFDIFGDLGFGESFDCLQKSLYHPWIALLFNSVKAAGFVIAARFYPWFEKLLIILIPKSLKKMQSDNFQQIKDNHNGTDKGSEGMSLEEIHVTFMILTIAGSETTATVLIVTALEQLEYPNAVIQEGKRLCPPVPVMLPRTVPEGRDTTSVSLQSWTLFRDPKCFYDASSFIPERWLPEATLPGSPYANDQKQAVQAFSVGSRIWMGRHLAWAELLLVLTRLLWAFDLEVAGQLLRWN</sequence>
<feature type="chain" id="PRO_5024815265" description="Cytochrome P450" evidence="2">
    <location>
        <begin position="27"/>
        <end position="565"/>
    </location>
</feature>
<evidence type="ECO:0000313" key="4">
    <source>
        <dbReference type="Proteomes" id="UP000326757"/>
    </source>
</evidence>
<gene>
    <name evidence="3" type="ORF">EYC80_008459</name>
</gene>
<feature type="signal peptide" evidence="2">
    <location>
        <begin position="1"/>
        <end position="26"/>
    </location>
</feature>
<dbReference type="Gene3D" id="1.10.630.10">
    <property type="entry name" value="Cytochrome P450"/>
    <property type="match status" value="2"/>
</dbReference>
<dbReference type="InterPro" id="IPR050121">
    <property type="entry name" value="Cytochrome_P450_monoxygenase"/>
</dbReference>
<dbReference type="PANTHER" id="PTHR24305:SF199">
    <property type="entry name" value="P450, PUTATIVE (EUROFUNG)-RELATED"/>
    <property type="match status" value="1"/>
</dbReference>
<dbReference type="GO" id="GO:0005506">
    <property type="term" value="F:iron ion binding"/>
    <property type="evidence" value="ECO:0007669"/>
    <property type="project" value="InterPro"/>
</dbReference>
<dbReference type="Gene3D" id="3.40.50.720">
    <property type="entry name" value="NAD(P)-binding Rossmann-like Domain"/>
    <property type="match status" value="1"/>
</dbReference>
<comment type="caution">
    <text evidence="3">The sequence shown here is derived from an EMBL/GenBank/DDBJ whole genome shotgun (WGS) entry which is preliminary data.</text>
</comment>
<evidence type="ECO:0000256" key="2">
    <source>
        <dbReference type="SAM" id="SignalP"/>
    </source>
</evidence>
<dbReference type="GO" id="GO:0004497">
    <property type="term" value="F:monooxygenase activity"/>
    <property type="evidence" value="ECO:0007669"/>
    <property type="project" value="InterPro"/>
</dbReference>
<dbReference type="EMBL" id="VIGI01000016">
    <property type="protein sequence ID" value="KAB8290822.1"/>
    <property type="molecule type" value="Genomic_DNA"/>
</dbReference>
<dbReference type="CDD" id="cd11058">
    <property type="entry name" value="CYP60B-like"/>
    <property type="match status" value="1"/>
</dbReference>
<evidence type="ECO:0008006" key="5">
    <source>
        <dbReference type="Google" id="ProtNLM"/>
    </source>
</evidence>
<organism evidence="3 4">
    <name type="scientific">Monilinia laxa</name>
    <name type="common">Brown rot fungus</name>
    <name type="synonym">Sclerotinia laxa</name>
    <dbReference type="NCBI Taxonomy" id="61186"/>
    <lineage>
        <taxon>Eukaryota</taxon>
        <taxon>Fungi</taxon>
        <taxon>Dikarya</taxon>
        <taxon>Ascomycota</taxon>
        <taxon>Pezizomycotina</taxon>
        <taxon>Leotiomycetes</taxon>
        <taxon>Helotiales</taxon>
        <taxon>Sclerotiniaceae</taxon>
        <taxon>Monilinia</taxon>
    </lineage>
</organism>
<dbReference type="SUPFAM" id="SSF51735">
    <property type="entry name" value="NAD(P)-binding Rossmann-fold domains"/>
    <property type="match status" value="1"/>
</dbReference>
<dbReference type="GO" id="GO:0016705">
    <property type="term" value="F:oxidoreductase activity, acting on paired donors, with incorporation or reduction of molecular oxygen"/>
    <property type="evidence" value="ECO:0007669"/>
    <property type="project" value="InterPro"/>
</dbReference>
<accession>A0A5N6JSX6</accession>
<dbReference type="PANTHER" id="PTHR24305">
    <property type="entry name" value="CYTOCHROME P450"/>
    <property type="match status" value="1"/>
</dbReference>
<dbReference type="InterPro" id="IPR001128">
    <property type="entry name" value="Cyt_P450"/>
</dbReference>